<dbReference type="AlphaFoldDB" id="A0A1M5NSW3"/>
<dbReference type="RefSeq" id="WP_084526640.1">
    <property type="nucleotide sequence ID" value="NZ_FQWD01000005.1"/>
</dbReference>
<dbReference type="PANTHER" id="PTHR35273:SF2">
    <property type="entry name" value="ALPHA-GALACTOSIDASE"/>
    <property type="match status" value="1"/>
</dbReference>
<keyword evidence="4" id="KW-1185">Reference proteome</keyword>
<feature type="signal peptide" evidence="1">
    <location>
        <begin position="1"/>
        <end position="24"/>
    </location>
</feature>
<keyword evidence="1" id="KW-0732">Signal</keyword>
<evidence type="ECO:0000313" key="4">
    <source>
        <dbReference type="Proteomes" id="UP000184520"/>
    </source>
</evidence>
<dbReference type="PROSITE" id="PS51257">
    <property type="entry name" value="PROKAR_LIPOPROTEIN"/>
    <property type="match status" value="1"/>
</dbReference>
<dbReference type="InterPro" id="IPR004352">
    <property type="entry name" value="GH114_TIM-barrel"/>
</dbReference>
<dbReference type="EMBL" id="FQWD01000005">
    <property type="protein sequence ID" value="SHG92289.1"/>
    <property type="molecule type" value="Genomic_DNA"/>
</dbReference>
<feature type="chain" id="PRO_5013133022" description="Glycoside-hydrolase family GH114 TIM-barrel domain-containing protein" evidence="1">
    <location>
        <begin position="25"/>
        <end position="284"/>
    </location>
</feature>
<dbReference type="InterPro" id="IPR017853">
    <property type="entry name" value="GH"/>
</dbReference>
<protein>
    <recommendedName>
        <fullName evidence="2">Glycoside-hydrolase family GH114 TIM-barrel domain-containing protein</fullName>
    </recommendedName>
</protein>
<evidence type="ECO:0000313" key="3">
    <source>
        <dbReference type="EMBL" id="SHG92289.1"/>
    </source>
</evidence>
<dbReference type="Proteomes" id="UP000184520">
    <property type="component" value="Unassembled WGS sequence"/>
</dbReference>
<sequence length="284" mass="31460">MLLSYRSLLYVVVLTLLSGCGGNSQEVPQSSSPFPIPTQVNGAWYSPSSGTTWQWQLSGELNTQYTVDVYDVDLFDVSKAQISELQDKGIRVICYFSAGSYEAWRDDASQFPASALGDTLDGWEDERWLDIREQSILAIMETRIALASEKGCDAVEPDNVDGYTNQTGFNLSHEDQLAFNLALSTAAHSHGLGIGLKNDLDQVMELEPYFDFAVNEQCFEYNECNALQPFTENNKAVFNAEYHSGWLNDANARATLCDQASTMGLSTLILPLTLADSFRFSCSQ</sequence>
<feature type="domain" description="Glycoside-hydrolase family GH114 TIM-barrel" evidence="2">
    <location>
        <begin position="52"/>
        <end position="276"/>
    </location>
</feature>
<organism evidence="3 4">
    <name type="scientific">Marisediminitalea aggregata</name>
    <dbReference type="NCBI Taxonomy" id="634436"/>
    <lineage>
        <taxon>Bacteria</taxon>
        <taxon>Pseudomonadati</taxon>
        <taxon>Pseudomonadota</taxon>
        <taxon>Gammaproteobacteria</taxon>
        <taxon>Alteromonadales</taxon>
        <taxon>Alteromonadaceae</taxon>
        <taxon>Marisediminitalea</taxon>
    </lineage>
</organism>
<dbReference type="PANTHER" id="PTHR35273">
    <property type="entry name" value="ALPHA-1,4 POLYGALACTOSAMINIDASE, PUTATIVE (AFU_ORTHOLOGUE AFUA_3G07890)-RELATED"/>
    <property type="match status" value="1"/>
</dbReference>
<proteinExistence type="predicted"/>
<evidence type="ECO:0000256" key="1">
    <source>
        <dbReference type="SAM" id="SignalP"/>
    </source>
</evidence>
<reference evidence="4" key="1">
    <citation type="submission" date="2016-11" db="EMBL/GenBank/DDBJ databases">
        <authorList>
            <person name="Varghese N."/>
            <person name="Submissions S."/>
        </authorList>
    </citation>
    <scope>NUCLEOTIDE SEQUENCE [LARGE SCALE GENOMIC DNA]</scope>
    <source>
        <strain evidence="4">CGMCC 1.8995</strain>
    </source>
</reference>
<dbReference type="Pfam" id="PF03537">
    <property type="entry name" value="Glyco_hydro_114"/>
    <property type="match status" value="1"/>
</dbReference>
<dbReference type="Gene3D" id="3.20.20.70">
    <property type="entry name" value="Aldolase class I"/>
    <property type="match status" value="1"/>
</dbReference>
<dbReference type="OrthoDB" id="505502at2"/>
<dbReference type="STRING" id="634436.SAMN05216361_3336"/>
<evidence type="ECO:0000259" key="2">
    <source>
        <dbReference type="Pfam" id="PF03537"/>
    </source>
</evidence>
<name>A0A1M5NSW3_9ALTE</name>
<accession>A0A1M5NSW3</accession>
<dbReference type="InterPro" id="IPR013785">
    <property type="entry name" value="Aldolase_TIM"/>
</dbReference>
<gene>
    <name evidence="3" type="ORF">SAMN05216361_3336</name>
</gene>
<dbReference type="SUPFAM" id="SSF51445">
    <property type="entry name" value="(Trans)glycosidases"/>
    <property type="match status" value="1"/>
</dbReference>